<accession>A0AB37Z9J9</accession>
<reference evidence="1 2" key="1">
    <citation type="submission" date="2016-10" db="EMBL/GenBank/DDBJ databases">
        <authorList>
            <person name="Varghese N."/>
            <person name="Submissions S."/>
        </authorList>
    </citation>
    <scope>NUCLEOTIDE SEQUENCE [LARGE SCALE GENOMIC DNA]</scope>
    <source>
        <strain evidence="1 2">DSM 17833</strain>
    </source>
</reference>
<comment type="caution">
    <text evidence="1">The sequence shown here is derived from an EMBL/GenBank/DDBJ whole genome shotgun (WGS) entry which is preliminary data.</text>
</comment>
<evidence type="ECO:0000313" key="2">
    <source>
        <dbReference type="Proteomes" id="UP000242418"/>
    </source>
</evidence>
<organism evidence="1 2">
    <name type="scientific">Pseudomonas peli</name>
    <dbReference type="NCBI Taxonomy" id="592361"/>
    <lineage>
        <taxon>Bacteria</taxon>
        <taxon>Pseudomonadati</taxon>
        <taxon>Pseudomonadota</taxon>
        <taxon>Gammaproteobacteria</taxon>
        <taxon>Pseudomonadales</taxon>
        <taxon>Pseudomonadaceae</taxon>
        <taxon>Pseudomonas</taxon>
    </lineage>
</organism>
<keyword evidence="2" id="KW-1185">Reference proteome</keyword>
<dbReference type="Proteomes" id="UP000242418">
    <property type="component" value="Unassembled WGS sequence"/>
</dbReference>
<protein>
    <submittedName>
        <fullName evidence="1">Uncharacterized protein</fullName>
    </submittedName>
</protein>
<gene>
    <name evidence="1" type="ORF">SAMN05216370_2955</name>
</gene>
<dbReference type="AlphaFoldDB" id="A0AB37Z9J9"/>
<name>A0AB37Z9J9_9PSED</name>
<sequence length="161" mass="17967">MHLYAKCLLIALASALGASYAVLWFVKPSPIESTTIPPLLLKEQQDELIVWGGWKTVEGYQAHSTSAVELRCHRERGTCTEALATILHHDSGQDLEAQVFHYQITRWDEARLEAFASKAIEHCLDKHLVIHVKDRSADLRWLPSAGCEADQGRAVLIGDPL</sequence>
<evidence type="ECO:0000313" key="1">
    <source>
        <dbReference type="EMBL" id="SCW70333.1"/>
    </source>
</evidence>
<dbReference type="EMBL" id="FMTL01000002">
    <property type="protein sequence ID" value="SCW70333.1"/>
    <property type="molecule type" value="Genomic_DNA"/>
</dbReference>
<proteinExistence type="predicted"/>